<name>A0A9W7AH03_9STRA</name>
<evidence type="ECO:0000256" key="3">
    <source>
        <dbReference type="ARBA" id="ARBA00022982"/>
    </source>
</evidence>
<dbReference type="PRINTS" id="PR00160">
    <property type="entry name" value="GLUTAREDOXIN"/>
</dbReference>
<proteinExistence type="inferred from homology"/>
<reference evidence="8" key="1">
    <citation type="journal article" date="2023" name="Commun. Biol.">
        <title>Genome analysis of Parmales, the sister group of diatoms, reveals the evolutionary specialization of diatoms from phago-mixotrophs to photoautotrophs.</title>
        <authorList>
            <person name="Ban H."/>
            <person name="Sato S."/>
            <person name="Yoshikawa S."/>
            <person name="Yamada K."/>
            <person name="Nakamura Y."/>
            <person name="Ichinomiya M."/>
            <person name="Sato N."/>
            <person name="Blanc-Mathieu R."/>
            <person name="Endo H."/>
            <person name="Kuwata A."/>
            <person name="Ogata H."/>
        </authorList>
    </citation>
    <scope>NUCLEOTIDE SEQUENCE [LARGE SCALE GENOMIC DNA]</scope>
</reference>
<dbReference type="PANTHER" id="PTHR46679">
    <property type="match status" value="1"/>
</dbReference>
<evidence type="ECO:0000256" key="4">
    <source>
        <dbReference type="ARBA" id="ARBA00023157"/>
    </source>
</evidence>
<evidence type="ECO:0000256" key="1">
    <source>
        <dbReference type="ARBA" id="ARBA00007787"/>
    </source>
</evidence>
<feature type="non-terminal residue" evidence="7">
    <location>
        <position position="1"/>
    </location>
</feature>
<dbReference type="Proteomes" id="UP001162640">
    <property type="component" value="Unassembled WGS sequence"/>
</dbReference>
<dbReference type="CDD" id="cd02066">
    <property type="entry name" value="GRX_family"/>
    <property type="match status" value="1"/>
</dbReference>
<keyword evidence="2" id="KW-0813">Transport</keyword>
<comment type="similarity">
    <text evidence="1">Belongs to the glutaredoxin family.</text>
</comment>
<dbReference type="PROSITE" id="PS51354">
    <property type="entry name" value="GLUTAREDOXIN_2"/>
    <property type="match status" value="1"/>
</dbReference>
<dbReference type="GO" id="GO:0015035">
    <property type="term" value="F:protein-disulfide reductase activity"/>
    <property type="evidence" value="ECO:0007669"/>
    <property type="project" value="TreeGrafter"/>
</dbReference>
<evidence type="ECO:0000256" key="5">
    <source>
        <dbReference type="ARBA" id="ARBA00023284"/>
    </source>
</evidence>
<dbReference type="InterPro" id="IPR036249">
    <property type="entry name" value="Thioredoxin-like_sf"/>
</dbReference>
<sequence length="71" mass="7933">VVMMTFLTCPYCVKAREVLNANNIPFEDIILEDLENGALKGPLRAEMGKRYQQTSVPAIFLKEEFIGGANN</sequence>
<protein>
    <recommendedName>
        <fullName evidence="6">Glutaredoxin domain-containing protein</fullName>
    </recommendedName>
</protein>
<comment type="caution">
    <text evidence="7">The sequence shown here is derived from an EMBL/GenBank/DDBJ whole genome shotgun (WGS) entry which is preliminary data.</text>
</comment>
<dbReference type="Pfam" id="PF00462">
    <property type="entry name" value="Glutaredoxin"/>
    <property type="match status" value="1"/>
</dbReference>
<evidence type="ECO:0000259" key="6">
    <source>
        <dbReference type="Pfam" id="PF00462"/>
    </source>
</evidence>
<dbReference type="SUPFAM" id="SSF52833">
    <property type="entry name" value="Thioredoxin-like"/>
    <property type="match status" value="1"/>
</dbReference>
<dbReference type="AlphaFoldDB" id="A0A9W7AH03"/>
<evidence type="ECO:0000313" key="8">
    <source>
        <dbReference type="Proteomes" id="UP001162640"/>
    </source>
</evidence>
<feature type="non-terminal residue" evidence="7">
    <location>
        <position position="71"/>
    </location>
</feature>
<dbReference type="InterPro" id="IPR002109">
    <property type="entry name" value="Glutaredoxin"/>
</dbReference>
<evidence type="ECO:0000256" key="2">
    <source>
        <dbReference type="ARBA" id="ARBA00022448"/>
    </source>
</evidence>
<dbReference type="PANTHER" id="PTHR46679:SF1">
    <property type="entry name" value="GLUTAREDOXIN-2, MITOCHONDRIAL"/>
    <property type="match status" value="1"/>
</dbReference>
<accession>A0A9W7AH03</accession>
<keyword evidence="4" id="KW-1015">Disulfide bond</keyword>
<dbReference type="GO" id="GO:0005739">
    <property type="term" value="C:mitochondrion"/>
    <property type="evidence" value="ECO:0007669"/>
    <property type="project" value="TreeGrafter"/>
</dbReference>
<evidence type="ECO:0000313" key="7">
    <source>
        <dbReference type="EMBL" id="GMH71684.1"/>
    </source>
</evidence>
<dbReference type="Gene3D" id="3.40.30.10">
    <property type="entry name" value="Glutaredoxin"/>
    <property type="match status" value="1"/>
</dbReference>
<gene>
    <name evidence="7" type="ORF">TL16_g05719</name>
</gene>
<dbReference type="InterPro" id="IPR014025">
    <property type="entry name" value="Glutaredoxin_subgr"/>
</dbReference>
<organism evidence="7 8">
    <name type="scientific">Triparma laevis f. inornata</name>
    <dbReference type="NCBI Taxonomy" id="1714386"/>
    <lineage>
        <taxon>Eukaryota</taxon>
        <taxon>Sar</taxon>
        <taxon>Stramenopiles</taxon>
        <taxon>Ochrophyta</taxon>
        <taxon>Bolidophyceae</taxon>
        <taxon>Parmales</taxon>
        <taxon>Triparmaceae</taxon>
        <taxon>Triparma</taxon>
    </lineage>
</organism>
<keyword evidence="3" id="KW-0249">Electron transport</keyword>
<feature type="domain" description="Glutaredoxin" evidence="6">
    <location>
        <begin position="1"/>
        <end position="66"/>
    </location>
</feature>
<keyword evidence="5" id="KW-0676">Redox-active center</keyword>
<dbReference type="EMBL" id="BLQM01000168">
    <property type="protein sequence ID" value="GMH71684.1"/>
    <property type="molecule type" value="Genomic_DNA"/>
</dbReference>